<feature type="active site" evidence="3">
    <location>
        <position position="249"/>
    </location>
</feature>
<dbReference type="FunFam" id="3.40.605.10:FF:000007">
    <property type="entry name" value="NAD/NADP-dependent betaine aldehyde dehydrogenase"/>
    <property type="match status" value="1"/>
</dbReference>
<dbReference type="Pfam" id="PF00171">
    <property type="entry name" value="Aldedh"/>
    <property type="match status" value="1"/>
</dbReference>
<evidence type="ECO:0000256" key="1">
    <source>
        <dbReference type="ARBA" id="ARBA00009986"/>
    </source>
</evidence>
<dbReference type="FunFam" id="3.40.309.10:FF:000012">
    <property type="entry name" value="Betaine aldehyde dehydrogenase"/>
    <property type="match status" value="1"/>
</dbReference>
<dbReference type="InterPro" id="IPR015590">
    <property type="entry name" value="Aldehyde_DH_dom"/>
</dbReference>
<feature type="domain" description="Aldehyde dehydrogenase" evidence="5">
    <location>
        <begin position="18"/>
        <end position="468"/>
    </location>
</feature>
<dbReference type="PANTHER" id="PTHR11699">
    <property type="entry name" value="ALDEHYDE DEHYDROGENASE-RELATED"/>
    <property type="match status" value="1"/>
</dbReference>
<evidence type="ECO:0000256" key="2">
    <source>
        <dbReference type="ARBA" id="ARBA00023002"/>
    </source>
</evidence>
<organism evidence="6 7">
    <name type="scientific">Streptomyces viridochromogenes</name>
    <dbReference type="NCBI Taxonomy" id="1938"/>
    <lineage>
        <taxon>Bacteria</taxon>
        <taxon>Bacillati</taxon>
        <taxon>Actinomycetota</taxon>
        <taxon>Actinomycetes</taxon>
        <taxon>Kitasatosporales</taxon>
        <taxon>Streptomycetaceae</taxon>
        <taxon>Streptomyces</taxon>
    </lineage>
</organism>
<gene>
    <name evidence="6" type="ORF">ACM01_11070</name>
</gene>
<dbReference type="Gene3D" id="3.40.605.10">
    <property type="entry name" value="Aldehyde Dehydrogenase, Chain A, domain 1"/>
    <property type="match status" value="1"/>
</dbReference>
<accession>A0A0J7ZIB5</accession>
<dbReference type="InterPro" id="IPR016161">
    <property type="entry name" value="Ald_DH/histidinol_DH"/>
</dbReference>
<dbReference type="GO" id="GO:0016620">
    <property type="term" value="F:oxidoreductase activity, acting on the aldehyde or oxo group of donors, NAD or NADP as acceptor"/>
    <property type="evidence" value="ECO:0007669"/>
    <property type="project" value="InterPro"/>
</dbReference>
<sequence>MTEAYRNLIGGTLRPPESGRWLDAENPATGEVWARIPAGGQADVDAAVAAAKEAFPGWSALPAAVRGFYLQQVAKAFAEHGEELARLETRDNGRLLGENIQRAGIGMAFVWNQAAGRTLEAVTGDSVVLDPTSFGFTRREPYGVVAAIVPWNAPLAMLCNKAAMALAAGNTVVVKPPEQASVSSLRFAELVAEVLPPGVLNIVSGTGEEVGDPLVRHRDVRKVTMTGSTQTGRAIQRAAADTLTPSIFELGGKSPNIVFADADVDAAAQGVTVESIFTGNAGQVCVAGSRILVQRPVLDEMLKRIRAIVEDIVLGNPADDATTMGPLISREQYDRVVGYLKSGAQEAELVFGGRHGPELVPELPGGYWVEPTLFTTTDNSLSICQEEIFGPVAVIIPFDTDDEALALANDSRYGLASGVWTRDLARAHRFVRDLDAGNVWVNAYRQTRYELPFSGVKDSGYGHDAVLEFTREKAAVIKA</sequence>
<dbReference type="RefSeq" id="WP_048580965.1">
    <property type="nucleotide sequence ID" value="NZ_LFNT01000009.1"/>
</dbReference>
<dbReference type="EMBL" id="LFNT01000009">
    <property type="protein sequence ID" value="KMS75177.1"/>
    <property type="molecule type" value="Genomic_DNA"/>
</dbReference>
<dbReference type="SUPFAM" id="SSF53720">
    <property type="entry name" value="ALDH-like"/>
    <property type="match status" value="1"/>
</dbReference>
<evidence type="ECO:0000313" key="7">
    <source>
        <dbReference type="Proteomes" id="UP000037432"/>
    </source>
</evidence>
<evidence type="ECO:0000256" key="3">
    <source>
        <dbReference type="PROSITE-ProRule" id="PRU10007"/>
    </source>
</evidence>
<dbReference type="Proteomes" id="UP000037432">
    <property type="component" value="Unassembled WGS sequence"/>
</dbReference>
<dbReference type="PATRIC" id="fig|1938.3.peg.2206"/>
<reference evidence="6 7" key="1">
    <citation type="submission" date="2015-06" db="EMBL/GenBank/DDBJ databases">
        <authorList>
            <person name="Ju K.-S."/>
            <person name="Doroghazi J.R."/>
            <person name="Metcalf W.W."/>
        </authorList>
    </citation>
    <scope>NUCLEOTIDE SEQUENCE [LARGE SCALE GENOMIC DNA]</scope>
    <source>
        <strain evidence="6 7">NRRL 3414</strain>
    </source>
</reference>
<comment type="similarity">
    <text evidence="1 4">Belongs to the aldehyde dehydrogenase family.</text>
</comment>
<evidence type="ECO:0000256" key="4">
    <source>
        <dbReference type="RuleBase" id="RU003345"/>
    </source>
</evidence>
<dbReference type="PROSITE" id="PS00687">
    <property type="entry name" value="ALDEHYDE_DEHYDR_GLU"/>
    <property type="match status" value="1"/>
</dbReference>
<name>A0A0J7ZIB5_STRVR</name>
<dbReference type="OrthoDB" id="6882680at2"/>
<dbReference type="InterPro" id="IPR016162">
    <property type="entry name" value="Ald_DH_N"/>
</dbReference>
<dbReference type="InterPro" id="IPR029510">
    <property type="entry name" value="Ald_DH_CS_GLU"/>
</dbReference>
<keyword evidence="2 4" id="KW-0560">Oxidoreductase</keyword>
<dbReference type="InterPro" id="IPR016163">
    <property type="entry name" value="Ald_DH_C"/>
</dbReference>
<comment type="caution">
    <text evidence="6">The sequence shown here is derived from an EMBL/GenBank/DDBJ whole genome shotgun (WGS) entry which is preliminary data.</text>
</comment>
<evidence type="ECO:0000259" key="5">
    <source>
        <dbReference type="Pfam" id="PF00171"/>
    </source>
</evidence>
<proteinExistence type="inferred from homology"/>
<protein>
    <submittedName>
        <fullName evidence="6">Aldehyde dehydrogenase</fullName>
    </submittedName>
</protein>
<dbReference type="Gene3D" id="3.40.309.10">
    <property type="entry name" value="Aldehyde Dehydrogenase, Chain A, domain 2"/>
    <property type="match status" value="1"/>
</dbReference>
<dbReference type="AlphaFoldDB" id="A0A0J7ZIB5"/>
<evidence type="ECO:0000313" key="6">
    <source>
        <dbReference type="EMBL" id="KMS75177.1"/>
    </source>
</evidence>